<dbReference type="AlphaFoldDB" id="A0A1Q8YK41"/>
<dbReference type="RefSeq" id="WP_075584729.1">
    <property type="nucleotide sequence ID" value="NZ_MSYM01000001.1"/>
</dbReference>
<sequence length="456" mass="49971">MSLPRYPNYKDSGVEWLGEVPGHWGVAPFKTQVDRNDGGVWGDDPDGINDTFVLRSTEQTVDGRWRMDDPAPRKLTESDVKSALLIEGDLLLTKSSGSSLHIGKTTLVSKEIEAMRCCYSNFMQRIRTKTSFLPALAWYVLNNDLARLQFDLLSNSTTGLANLNGTMVGQIVIPVPPVEEQTQIAAFLDRETAKIDELVAEQRRLMALLKEKRQAVISHAVTRGLNPDAPMKPSGIEWLGDVPEHWAVCAIRRVISAIEQGWSPECHSRPADDDEWGVLKAGCVNRGIYDQQENKALPAELGAAREYEVCVGDVLMSRASGSPELVGSTALVTSTRPKLMLSDKIFRLCFEHLMDSIFFVAALNSRPLRSQIEQALSGGNGLANNLPQSALLGFFLCVPSVVEQRAICVFLAAETNKLDTLTTEAQRAIALLQERRTALISAAVTGQIDVRGAVAA</sequence>
<dbReference type="STRING" id="81479.RA876_14310"/>
<dbReference type="GO" id="GO:0003677">
    <property type="term" value="F:DNA binding"/>
    <property type="evidence" value="ECO:0007669"/>
    <property type="project" value="UniProtKB-KW"/>
</dbReference>
<dbReference type="Proteomes" id="UP000185911">
    <property type="component" value="Unassembled WGS sequence"/>
</dbReference>
<evidence type="ECO:0000313" key="6">
    <source>
        <dbReference type="Proteomes" id="UP000185911"/>
    </source>
</evidence>
<keyword evidence="3" id="KW-0238">DNA-binding</keyword>
<dbReference type="Gene3D" id="3.90.220.20">
    <property type="entry name" value="DNA methylase specificity domains"/>
    <property type="match status" value="2"/>
</dbReference>
<gene>
    <name evidence="5" type="ORF">BLL52_0035</name>
</gene>
<accession>A0A1Q8YK41</accession>
<reference evidence="5 6" key="1">
    <citation type="submission" date="2017-01" db="EMBL/GenBank/DDBJ databases">
        <title>Genome sequence of Rhodoferax antarcticus ANT.BR, a psychrophilic purple nonsulfur bacterium from an Antarctic microbial mat.</title>
        <authorList>
            <person name="Baker J."/>
            <person name="Riester C."/>
            <person name="Skinner B."/>
            <person name="Newell A."/>
            <person name="Swingley W."/>
            <person name="Madigan M."/>
            <person name="Jung D."/>
            <person name="Asao M."/>
            <person name="Chen M."/>
            <person name="Loughlin P."/>
            <person name="Pan H."/>
            <person name="Lin S."/>
            <person name="Li N."/>
            <person name="Shaw J."/>
            <person name="Prado M."/>
            <person name="Sherman C."/>
            <person name="Li X."/>
            <person name="Tang J."/>
            <person name="Blankenship R."/>
            <person name="Zhao T."/>
            <person name="Touchman J."/>
            <person name="Sattley M."/>
        </authorList>
    </citation>
    <scope>NUCLEOTIDE SEQUENCE [LARGE SCALE GENOMIC DNA]</scope>
    <source>
        <strain evidence="5 6">ANT.BR</strain>
    </source>
</reference>
<dbReference type="EC" id="3.1.21.3" evidence="5"/>
<evidence type="ECO:0000259" key="4">
    <source>
        <dbReference type="Pfam" id="PF01420"/>
    </source>
</evidence>
<keyword evidence="6" id="KW-1185">Reference proteome</keyword>
<protein>
    <submittedName>
        <fullName evidence="5">Type I restriction-modification system, S subunit</fullName>
        <ecNumber evidence="5">3.1.21.3</ecNumber>
    </submittedName>
</protein>
<dbReference type="InterPro" id="IPR000055">
    <property type="entry name" value="Restrct_endonuc_typeI_TRD"/>
</dbReference>
<dbReference type="SUPFAM" id="SSF116734">
    <property type="entry name" value="DNA methylase specificity domain"/>
    <property type="match status" value="2"/>
</dbReference>
<evidence type="ECO:0000256" key="1">
    <source>
        <dbReference type="ARBA" id="ARBA00010923"/>
    </source>
</evidence>
<dbReference type="InterPro" id="IPR051212">
    <property type="entry name" value="Type-I_RE_S_subunit"/>
</dbReference>
<evidence type="ECO:0000313" key="5">
    <source>
        <dbReference type="EMBL" id="OLP08431.1"/>
    </source>
</evidence>
<dbReference type="GO" id="GO:0009307">
    <property type="term" value="P:DNA restriction-modification system"/>
    <property type="evidence" value="ECO:0007669"/>
    <property type="project" value="UniProtKB-KW"/>
</dbReference>
<dbReference type="EMBL" id="MSYM01000001">
    <property type="protein sequence ID" value="OLP08431.1"/>
    <property type="molecule type" value="Genomic_DNA"/>
</dbReference>
<keyword evidence="5" id="KW-0378">Hydrolase</keyword>
<evidence type="ECO:0000256" key="2">
    <source>
        <dbReference type="ARBA" id="ARBA00022747"/>
    </source>
</evidence>
<dbReference type="GO" id="GO:0009035">
    <property type="term" value="F:type I site-specific deoxyribonuclease activity"/>
    <property type="evidence" value="ECO:0007669"/>
    <property type="project" value="UniProtKB-EC"/>
</dbReference>
<keyword evidence="2" id="KW-0680">Restriction system</keyword>
<organism evidence="5 6">
    <name type="scientific">Rhodoferax antarcticus ANT.BR</name>
    <dbReference type="NCBI Taxonomy" id="1111071"/>
    <lineage>
        <taxon>Bacteria</taxon>
        <taxon>Pseudomonadati</taxon>
        <taxon>Pseudomonadota</taxon>
        <taxon>Betaproteobacteria</taxon>
        <taxon>Burkholderiales</taxon>
        <taxon>Comamonadaceae</taxon>
        <taxon>Rhodoferax</taxon>
    </lineage>
</organism>
<dbReference type="InterPro" id="IPR044946">
    <property type="entry name" value="Restrct_endonuc_typeI_TRD_sf"/>
</dbReference>
<comment type="similarity">
    <text evidence="1">Belongs to the type-I restriction system S methylase family.</text>
</comment>
<name>A0A1Q8YK41_9BURK</name>
<dbReference type="Gene3D" id="1.10.287.1120">
    <property type="entry name" value="Bipartite methylase S protein"/>
    <property type="match status" value="1"/>
</dbReference>
<dbReference type="PANTHER" id="PTHR43140">
    <property type="entry name" value="TYPE-1 RESTRICTION ENZYME ECOKI SPECIFICITY PROTEIN"/>
    <property type="match status" value="1"/>
</dbReference>
<comment type="caution">
    <text evidence="5">The sequence shown here is derived from an EMBL/GenBank/DDBJ whole genome shotgun (WGS) entry which is preliminary data.</text>
</comment>
<evidence type="ECO:0000256" key="3">
    <source>
        <dbReference type="ARBA" id="ARBA00023125"/>
    </source>
</evidence>
<dbReference type="Pfam" id="PF01420">
    <property type="entry name" value="Methylase_S"/>
    <property type="match status" value="1"/>
</dbReference>
<feature type="domain" description="Type I restriction modification DNA specificity" evidence="4">
    <location>
        <begin position="87"/>
        <end position="193"/>
    </location>
</feature>
<proteinExistence type="inferred from homology"/>
<dbReference type="PANTHER" id="PTHR43140:SF1">
    <property type="entry name" value="TYPE I RESTRICTION ENZYME ECOKI SPECIFICITY SUBUNIT"/>
    <property type="match status" value="1"/>
</dbReference>